<protein>
    <submittedName>
        <fullName evidence="1">Uncharacterized protein</fullName>
    </submittedName>
</protein>
<dbReference type="RefSeq" id="WP_353641338.1">
    <property type="nucleotide sequence ID" value="NZ_CP159253.1"/>
</dbReference>
<accession>A0AAU8CYT9</accession>
<reference evidence="1" key="1">
    <citation type="submission" date="2024-06" db="EMBL/GenBank/DDBJ databases">
        <title>Mesorhizobium karijinii sp. nov., a symbiont of the iconic Swainsona formosa from arid Australia.</title>
        <authorList>
            <person name="Hill Y.J."/>
            <person name="Watkin E.L.J."/>
            <person name="O'Hara G.W."/>
            <person name="Terpolilli J."/>
            <person name="Tye M.L."/>
            <person name="Kohlmeier M.G."/>
        </authorList>
    </citation>
    <scope>NUCLEOTIDE SEQUENCE</scope>
    <source>
        <strain evidence="1">WSM2240</strain>
    </source>
</reference>
<gene>
    <name evidence="1" type="ORF">ABVK50_12035</name>
</gene>
<sequence>MKEAARLARIRDQVDAIAPGDWARVNDAEGALVEARTARGMLLPIARFDPGATEDEIAFIVDAPSSVRFLLGLVDRAIAKTKALQPDRQGQPPAGPVADVRANYAAEASMKCSEPAFLCFLEDRHGLERPLTQDRAIGKLRSLLGISSRKELNMDDQAAARWKAMRGDFENWKRTGS</sequence>
<proteinExistence type="predicted"/>
<organism evidence="1">
    <name type="scientific">Mesorhizobium sp. WSM2240</name>
    <dbReference type="NCBI Taxonomy" id="3228851"/>
    <lineage>
        <taxon>Bacteria</taxon>
        <taxon>Pseudomonadati</taxon>
        <taxon>Pseudomonadota</taxon>
        <taxon>Alphaproteobacteria</taxon>
        <taxon>Hyphomicrobiales</taxon>
        <taxon>Phyllobacteriaceae</taxon>
        <taxon>Mesorhizobium</taxon>
    </lineage>
</organism>
<name>A0AAU8CYT9_9HYPH</name>
<evidence type="ECO:0000313" key="1">
    <source>
        <dbReference type="EMBL" id="XCG51151.1"/>
    </source>
</evidence>
<dbReference type="EMBL" id="CP159253">
    <property type="protein sequence ID" value="XCG51151.1"/>
    <property type="molecule type" value="Genomic_DNA"/>
</dbReference>
<dbReference type="AlphaFoldDB" id="A0AAU8CYT9"/>